<feature type="compositionally biased region" description="Basic and acidic residues" evidence="1">
    <location>
        <begin position="792"/>
        <end position="812"/>
    </location>
</feature>
<dbReference type="Proteomes" id="UP001164963">
    <property type="component" value="Chromosome"/>
</dbReference>
<reference evidence="2" key="1">
    <citation type="journal article" date="2022" name="Front. Microbiol.">
        <title>Mirubactin C rescues the lethal effect of cell wall biosynthesis mutations in Bacillus subtilis.</title>
        <authorList>
            <person name="Kepplinger B."/>
            <person name="Wen X."/>
            <person name="Tyler A.R."/>
            <person name="Kim B.Y."/>
            <person name="Brown J."/>
            <person name="Banks P."/>
            <person name="Dashti Y."/>
            <person name="Mackenzie E.S."/>
            <person name="Wills C."/>
            <person name="Kawai Y."/>
            <person name="Waldron K.J."/>
            <person name="Allenby N.E.E."/>
            <person name="Wu L.J."/>
            <person name="Hall M.J."/>
            <person name="Errington J."/>
        </authorList>
    </citation>
    <scope>NUCLEOTIDE SEQUENCE</scope>
    <source>
        <strain evidence="2">MDA8-470</strain>
    </source>
</reference>
<proteinExistence type="predicted"/>
<sequence>MTEVETARGRLGSMLSGLLNPDLALRELSKRTGVARSTLQGWMNGRSAPVTGDEDAFWSVVELLRETADQEGPTDAQWAEALRAAQGESAAGQAQQRYVGVHRPAHEAPTTPPRDRTAERAVMNAFARETRAGAAAYLCWCADAPTGKTSLLADYVLRHRPDKVDILSYFVSSAHHTDTLAAFESEMARQVGTFLGEHPVQPPHGAAEWHRLFARAAAKSRREKRNLLLVVDGLDDDAAWPGAAADSIAGLLPPAPPRGMRVLVSLRSCVRPPDDLPSAHPLRDIAYRHVLGHVEGAAHDRQPRPDPTALGRSVAGMLAVSGGGLRTEDLADLVGVARDRLDRLFQGPAGRSLVLDDRVAGAYRLAGPQLEREVWEELGDAGVAQCTHQLVAWIQNWQAADWPTATPPFALAAPPVLFSALSARTAYVLDPARLHRLSEAAGVGAALDQLSFFEATFTGTSDDLAALVPLAAARDMVRRGAREVPEGAPPLLARLGEVARARGHALSASDPIVRAVHLADLAVELALAKRPCADAVVREAAECLPRNRGAQTSSGGHPPIDVWARLLASAVEVHRAAGSRAAKPLLLAVVDGHGAGVGEIADAGRLLAEFGDLDLVPALIARAETLSAGPPRAQAASVDIWAALARAKGVDSSLAGDRIEEICAEVERDDALGAVEVLAASASALVRFPAPRPRKAAVLVREAQALSSGFLSVARTGLPDEEQARMRPVLKGALARLAHALADTKATPGDLRRLDQQLDSLPEPLSTGVLGELMAERGKWVIHRAEERLAHQERELADKEAEREGQRRALKQERRRRQDRKNDRHKRAMDEWKAGGREGPVPVPDPAPKPHVPLPPAPRRTPPHRRTWGLPTPTGDPRDMPPHRLLLQEAEDLLRAGNHEASRDLLDTALRAAPLLQTPTAPNAPGNQNPWTADLCQALGTIGAFDDATALVTRFAEPVDRARHLAALSVGSCLSGHDAAGAEYAHAARKLLPDDADPVLAARVNQALAYAGADSAALAPIKGGTSTQRRQAGGAVAVGLARHRPEEAARLAESLAAQLARRIAAPNRTGPFRVLPELAALLLAAPDVLAPDSPLRNSLHQAVREVTGSPAPQHAPTMTVLALLGRLGVLSEETAETAETTVSRWRRSLRPGPGSAPEIALLAAVDGDTELAWRHAESLSTPAEQSLALGAVAAHLAGVEIPPTTDPQADDRTVRLCLALARAASRDTPSRPETARHTVHRLLGTGGWTRAFPALPSTAPEALPHLTAIALHTAPGR</sequence>
<feature type="compositionally biased region" description="Basic residues" evidence="1">
    <location>
        <begin position="813"/>
        <end position="827"/>
    </location>
</feature>
<keyword evidence="3" id="KW-1185">Reference proteome</keyword>
<feature type="compositionally biased region" description="Pro residues" evidence="1">
    <location>
        <begin position="841"/>
        <end position="860"/>
    </location>
</feature>
<evidence type="ECO:0000313" key="3">
    <source>
        <dbReference type="Proteomes" id="UP001164963"/>
    </source>
</evidence>
<dbReference type="EMBL" id="CP098740">
    <property type="protein sequence ID" value="UZK55294.1"/>
    <property type="molecule type" value="Genomic_DNA"/>
</dbReference>
<gene>
    <name evidence="2" type="ORF">NEH16_15215</name>
</gene>
<feature type="region of interest" description="Disordered" evidence="1">
    <location>
        <begin position="792"/>
        <end position="881"/>
    </location>
</feature>
<organism evidence="2 3">
    <name type="scientific">Streptomyces drozdowiczii</name>
    <dbReference type="NCBI Taxonomy" id="202862"/>
    <lineage>
        <taxon>Bacteria</taxon>
        <taxon>Bacillati</taxon>
        <taxon>Actinomycetota</taxon>
        <taxon>Actinomycetes</taxon>
        <taxon>Kitasatosporales</taxon>
        <taxon>Streptomycetaceae</taxon>
        <taxon>Streptomyces</taxon>
    </lineage>
</organism>
<evidence type="ECO:0008006" key="4">
    <source>
        <dbReference type="Google" id="ProtNLM"/>
    </source>
</evidence>
<dbReference type="RefSeq" id="WP_265542877.1">
    <property type="nucleotide sequence ID" value="NZ_CP098740.1"/>
</dbReference>
<protein>
    <recommendedName>
        <fullName evidence="4">HTH cro/C1-type domain-containing protein</fullName>
    </recommendedName>
</protein>
<evidence type="ECO:0000256" key="1">
    <source>
        <dbReference type="SAM" id="MobiDB-lite"/>
    </source>
</evidence>
<evidence type="ECO:0000313" key="2">
    <source>
        <dbReference type="EMBL" id="UZK55294.1"/>
    </source>
</evidence>
<accession>A0ABY6PU13</accession>
<name>A0ABY6PU13_9ACTN</name>